<keyword evidence="4 6" id="KW-1133">Transmembrane helix</keyword>
<dbReference type="InterPro" id="IPR050475">
    <property type="entry name" value="Prenyltransferase_related"/>
</dbReference>
<dbReference type="AlphaFoldDB" id="A0A317ZDK3"/>
<comment type="subcellular location">
    <subcellularLocation>
        <location evidence="1">Membrane</location>
        <topology evidence="1">Multi-pass membrane protein</topology>
    </subcellularLocation>
</comment>
<evidence type="ECO:0008006" key="9">
    <source>
        <dbReference type="Google" id="ProtNLM"/>
    </source>
</evidence>
<dbReference type="Gene3D" id="1.10.357.140">
    <property type="entry name" value="UbiA prenyltransferase"/>
    <property type="match status" value="1"/>
</dbReference>
<keyword evidence="3 6" id="KW-0812">Transmembrane</keyword>
<reference evidence="7 8" key="1">
    <citation type="submission" date="2018-05" db="EMBL/GenBank/DDBJ databases">
        <title>Coraliomargarita sinensis sp. nov., isolated from a marine solar saltern.</title>
        <authorList>
            <person name="Zhou L.Y."/>
        </authorList>
    </citation>
    <scope>NUCLEOTIDE SEQUENCE [LARGE SCALE GENOMIC DNA]</scope>
    <source>
        <strain evidence="7 8">WN38</strain>
    </source>
</reference>
<keyword evidence="2" id="KW-1003">Cell membrane</keyword>
<comment type="caution">
    <text evidence="7">The sequence shown here is derived from an EMBL/GenBank/DDBJ whole genome shotgun (WGS) entry which is preliminary data.</text>
</comment>
<protein>
    <recommendedName>
        <fullName evidence="9">Prenyltransferase</fullName>
    </recommendedName>
</protein>
<keyword evidence="5 6" id="KW-0472">Membrane</keyword>
<evidence type="ECO:0000256" key="4">
    <source>
        <dbReference type="ARBA" id="ARBA00022989"/>
    </source>
</evidence>
<dbReference type="InterPro" id="IPR000537">
    <property type="entry name" value="UbiA_prenyltransferase"/>
</dbReference>
<dbReference type="OrthoDB" id="508337at2"/>
<gene>
    <name evidence="7" type="ORF">DDZ13_11810</name>
</gene>
<dbReference type="CDD" id="cd13964">
    <property type="entry name" value="PT_UbiA_1"/>
    <property type="match status" value="1"/>
</dbReference>
<organism evidence="7 8">
    <name type="scientific">Coraliomargarita sinensis</name>
    <dbReference type="NCBI Taxonomy" id="2174842"/>
    <lineage>
        <taxon>Bacteria</taxon>
        <taxon>Pseudomonadati</taxon>
        <taxon>Verrucomicrobiota</taxon>
        <taxon>Opitutia</taxon>
        <taxon>Puniceicoccales</taxon>
        <taxon>Coraliomargaritaceae</taxon>
        <taxon>Coraliomargarita</taxon>
    </lineage>
</organism>
<feature type="transmembrane region" description="Helical" evidence="6">
    <location>
        <begin position="186"/>
        <end position="203"/>
    </location>
</feature>
<feature type="transmembrane region" description="Helical" evidence="6">
    <location>
        <begin position="38"/>
        <end position="58"/>
    </location>
</feature>
<evidence type="ECO:0000313" key="8">
    <source>
        <dbReference type="Proteomes" id="UP000247099"/>
    </source>
</evidence>
<accession>A0A317ZDK3</accession>
<feature type="transmembrane region" description="Helical" evidence="6">
    <location>
        <begin position="79"/>
        <end position="100"/>
    </location>
</feature>
<keyword evidence="8" id="KW-1185">Reference proteome</keyword>
<dbReference type="EMBL" id="QHJQ01000009">
    <property type="protein sequence ID" value="PXA03375.1"/>
    <property type="molecule type" value="Genomic_DNA"/>
</dbReference>
<sequence>MNPSIHTHLSLARVSNLPTTWSNVLCATLLAGGFQWSVFLGALVAISLFYIAGMYLNDWRDAEYDRKHRPERPIPAGKISRKAVLLFALTYFAVALAISVIMQPLSLLWTLGLILCITLYDLDHKNNSMSPWIMGGCRALIYPWAASLTGQPLSVELWIAGAAAYSYTLGLTYIARGAGKTRSLKYILLICLFLPAVLWGSQSSDQAMFLRWLAMAVFLAWTGYCLSAWWSKSSSTGPSIGNLIAGFCFVDLLAITVVTPITVAILFLVALLFVGTLKFQKIISGT</sequence>
<evidence type="ECO:0000256" key="3">
    <source>
        <dbReference type="ARBA" id="ARBA00022692"/>
    </source>
</evidence>
<feature type="transmembrane region" description="Helical" evidence="6">
    <location>
        <begin position="157"/>
        <end position="174"/>
    </location>
</feature>
<evidence type="ECO:0000256" key="2">
    <source>
        <dbReference type="ARBA" id="ARBA00022475"/>
    </source>
</evidence>
<evidence type="ECO:0000313" key="7">
    <source>
        <dbReference type="EMBL" id="PXA03375.1"/>
    </source>
</evidence>
<dbReference type="PANTHER" id="PTHR42723:SF1">
    <property type="entry name" value="CHLOROPHYLL SYNTHASE, CHLOROPLASTIC"/>
    <property type="match status" value="1"/>
</dbReference>
<evidence type="ECO:0000256" key="5">
    <source>
        <dbReference type="ARBA" id="ARBA00023136"/>
    </source>
</evidence>
<dbReference type="GO" id="GO:0016020">
    <property type="term" value="C:membrane"/>
    <property type="evidence" value="ECO:0007669"/>
    <property type="project" value="UniProtKB-SubCell"/>
</dbReference>
<feature type="transmembrane region" description="Helical" evidence="6">
    <location>
        <begin position="243"/>
        <end position="274"/>
    </location>
</feature>
<dbReference type="PANTHER" id="PTHR42723">
    <property type="entry name" value="CHLOROPHYLL SYNTHASE"/>
    <property type="match status" value="1"/>
</dbReference>
<feature type="transmembrane region" description="Helical" evidence="6">
    <location>
        <begin position="209"/>
        <end position="231"/>
    </location>
</feature>
<dbReference type="InParanoid" id="A0A317ZDK3"/>
<dbReference type="InterPro" id="IPR044878">
    <property type="entry name" value="UbiA_sf"/>
</dbReference>
<proteinExistence type="predicted"/>
<dbReference type="Pfam" id="PF01040">
    <property type="entry name" value="UbiA"/>
    <property type="match status" value="1"/>
</dbReference>
<dbReference type="GO" id="GO:0016765">
    <property type="term" value="F:transferase activity, transferring alkyl or aryl (other than methyl) groups"/>
    <property type="evidence" value="ECO:0007669"/>
    <property type="project" value="InterPro"/>
</dbReference>
<dbReference type="Proteomes" id="UP000247099">
    <property type="component" value="Unassembled WGS sequence"/>
</dbReference>
<name>A0A317ZDK3_9BACT</name>
<evidence type="ECO:0000256" key="6">
    <source>
        <dbReference type="SAM" id="Phobius"/>
    </source>
</evidence>
<evidence type="ECO:0000256" key="1">
    <source>
        <dbReference type="ARBA" id="ARBA00004141"/>
    </source>
</evidence>
<dbReference type="RefSeq" id="WP_110131663.1">
    <property type="nucleotide sequence ID" value="NZ_QHJQ01000009.1"/>
</dbReference>